<dbReference type="Pfam" id="PF13186">
    <property type="entry name" value="SPASM"/>
    <property type="match status" value="1"/>
</dbReference>
<dbReference type="InterPro" id="IPR058240">
    <property type="entry name" value="rSAM_sf"/>
</dbReference>
<protein>
    <submittedName>
        <fullName evidence="8">Radical SAM protein with 4Fe4S-binding SPASM domain</fullName>
    </submittedName>
</protein>
<dbReference type="InterPro" id="IPR013785">
    <property type="entry name" value="Aldolase_TIM"/>
</dbReference>
<feature type="domain" description="Radical SAM core" evidence="7">
    <location>
        <begin position="51"/>
        <end position="266"/>
    </location>
</feature>
<evidence type="ECO:0000313" key="8">
    <source>
        <dbReference type="EMBL" id="MBA9026326.1"/>
    </source>
</evidence>
<dbReference type="SFLD" id="SFLDG01387">
    <property type="entry name" value="BtrN-like_SPASM_domain_contain"/>
    <property type="match status" value="1"/>
</dbReference>
<evidence type="ECO:0000256" key="6">
    <source>
        <dbReference type="ARBA" id="ARBA00023014"/>
    </source>
</evidence>
<accession>A0ABR6CMS0</accession>
<evidence type="ECO:0000313" key="9">
    <source>
        <dbReference type="Proteomes" id="UP000626697"/>
    </source>
</evidence>
<comment type="caution">
    <text evidence="8">The sequence shown here is derived from an EMBL/GenBank/DDBJ whole genome shotgun (WGS) entry which is preliminary data.</text>
</comment>
<dbReference type="Pfam" id="PF04055">
    <property type="entry name" value="Radical_SAM"/>
    <property type="match status" value="1"/>
</dbReference>
<organism evidence="8 9">
    <name type="scientific">Peribacillus huizhouensis</name>
    <dbReference type="NCBI Taxonomy" id="1501239"/>
    <lineage>
        <taxon>Bacteria</taxon>
        <taxon>Bacillati</taxon>
        <taxon>Bacillota</taxon>
        <taxon>Bacilli</taxon>
        <taxon>Bacillales</taxon>
        <taxon>Bacillaceae</taxon>
        <taxon>Peribacillus</taxon>
    </lineage>
</organism>
<dbReference type="CDD" id="cd21122">
    <property type="entry name" value="SPASM_rSAM"/>
    <property type="match status" value="1"/>
</dbReference>
<comment type="cofactor">
    <cofactor evidence="1">
        <name>[4Fe-4S] cluster</name>
        <dbReference type="ChEBI" id="CHEBI:49883"/>
    </cofactor>
</comment>
<keyword evidence="3" id="KW-0949">S-adenosyl-L-methionine</keyword>
<dbReference type="SFLD" id="SFLDG01067">
    <property type="entry name" value="SPASM/twitch_domain_containing"/>
    <property type="match status" value="1"/>
</dbReference>
<keyword evidence="5" id="KW-0408">Iron</keyword>
<evidence type="ECO:0000256" key="1">
    <source>
        <dbReference type="ARBA" id="ARBA00001966"/>
    </source>
</evidence>
<dbReference type="InterPro" id="IPR023885">
    <property type="entry name" value="4Fe4S-binding_SPASM_dom"/>
</dbReference>
<dbReference type="EMBL" id="JACJHX010000004">
    <property type="protein sequence ID" value="MBA9026326.1"/>
    <property type="molecule type" value="Genomic_DNA"/>
</dbReference>
<dbReference type="Proteomes" id="UP000626697">
    <property type="component" value="Unassembled WGS sequence"/>
</dbReference>
<evidence type="ECO:0000259" key="7">
    <source>
        <dbReference type="PROSITE" id="PS51918"/>
    </source>
</evidence>
<reference evidence="8 9" key="1">
    <citation type="submission" date="2020-08" db="EMBL/GenBank/DDBJ databases">
        <title>Genomic Encyclopedia of Type Strains, Phase IV (KMG-IV): sequencing the most valuable type-strain genomes for metagenomic binning, comparative biology and taxonomic classification.</title>
        <authorList>
            <person name="Goeker M."/>
        </authorList>
    </citation>
    <scope>NUCLEOTIDE SEQUENCE [LARGE SCALE GENOMIC DNA]</scope>
    <source>
        <strain evidence="8 9">DSM 105481</strain>
    </source>
</reference>
<dbReference type="CDD" id="cd01335">
    <property type="entry name" value="Radical_SAM"/>
    <property type="match status" value="1"/>
</dbReference>
<evidence type="ECO:0000256" key="2">
    <source>
        <dbReference type="ARBA" id="ARBA00022485"/>
    </source>
</evidence>
<dbReference type="InterPro" id="IPR007197">
    <property type="entry name" value="rSAM"/>
</dbReference>
<evidence type="ECO:0000256" key="3">
    <source>
        <dbReference type="ARBA" id="ARBA00022691"/>
    </source>
</evidence>
<dbReference type="Gene3D" id="3.20.20.70">
    <property type="entry name" value="Aldolase class I"/>
    <property type="match status" value="1"/>
</dbReference>
<dbReference type="SUPFAM" id="SSF102114">
    <property type="entry name" value="Radical SAM enzymes"/>
    <property type="match status" value="1"/>
</dbReference>
<keyword evidence="2" id="KW-0004">4Fe-4S</keyword>
<keyword evidence="4" id="KW-0479">Metal-binding</keyword>
<dbReference type="PANTHER" id="PTHR43787">
    <property type="entry name" value="FEMO COFACTOR BIOSYNTHESIS PROTEIN NIFB-RELATED"/>
    <property type="match status" value="1"/>
</dbReference>
<evidence type="ECO:0000256" key="5">
    <source>
        <dbReference type="ARBA" id="ARBA00023004"/>
    </source>
</evidence>
<dbReference type="PANTHER" id="PTHR43787:SF10">
    <property type="entry name" value="COFACTOR MODIFYING PROTEIN"/>
    <property type="match status" value="1"/>
</dbReference>
<dbReference type="SFLD" id="SFLDS00029">
    <property type="entry name" value="Radical_SAM"/>
    <property type="match status" value="1"/>
</dbReference>
<gene>
    <name evidence="8" type="ORF">HNP81_001611</name>
</gene>
<keyword evidence="6" id="KW-0411">Iron-sulfur</keyword>
<evidence type="ECO:0000256" key="4">
    <source>
        <dbReference type="ARBA" id="ARBA00022723"/>
    </source>
</evidence>
<dbReference type="PROSITE" id="PS51918">
    <property type="entry name" value="RADICAL_SAM"/>
    <property type="match status" value="1"/>
</dbReference>
<sequence>MKYKCILLNRKMATVVSLNKHVSIYEQVCCNSDRTIVHPVLSSQRSEELMVKKFKKFYLEITSVCNLACSFCPPTERQKQFISVEDFSKRLDQIKPHTDYIYLHVKGEPLLHPKIGQLLDLSHEKGFKVNITTNGTLINKKREKLLNKPALRQMNFSLHSFDGHIGSKDKEGYVKSILSFIKEATSQSEMIVSLRLWNLTQDNATNIERKRNRELLEIIEKEFDLDYKIEEKVVPGSGVKIADRIFINQDYEFQWPALHEEEDDGKGFCYGMRNQAGILANGTVIPCCLDGEGVINLGNINENSFSDIIEMDRAKNLVDGFSRRVAVEELCRKCGYRKRFGK</sequence>
<proteinExistence type="predicted"/>
<name>A0ABR6CMS0_9BACI</name>
<keyword evidence="9" id="KW-1185">Reference proteome</keyword>
<dbReference type="InterPro" id="IPR034391">
    <property type="entry name" value="AdoMet-like_SPASM_containing"/>
</dbReference>